<feature type="region of interest" description="Disordered" evidence="3">
    <location>
        <begin position="46"/>
        <end position="67"/>
    </location>
</feature>
<keyword evidence="6" id="KW-1185">Reference proteome</keyword>
<evidence type="ECO:0000313" key="5">
    <source>
        <dbReference type="EMBL" id="GAX47838.1"/>
    </source>
</evidence>
<dbReference type="Pfam" id="PF04203">
    <property type="entry name" value="Sortase"/>
    <property type="match status" value="1"/>
</dbReference>
<dbReference type="GO" id="GO:0016787">
    <property type="term" value="F:hydrolase activity"/>
    <property type="evidence" value="ECO:0007669"/>
    <property type="project" value="UniProtKB-KW"/>
</dbReference>
<evidence type="ECO:0000256" key="2">
    <source>
        <dbReference type="PIRSR" id="PIRSR605754-1"/>
    </source>
</evidence>
<keyword evidence="1" id="KW-0378">Hydrolase</keyword>
<reference evidence="6" key="1">
    <citation type="submission" date="2017-08" db="EMBL/GenBank/DDBJ databases">
        <title>Draft genome sequence of Lactococcus sp. strain Rs-Y01, isolated from the gut of the lower termite Reticulitermes speratus.</title>
        <authorList>
            <person name="Ohkuma M."/>
            <person name="Yuki M."/>
        </authorList>
    </citation>
    <scope>NUCLEOTIDE SEQUENCE [LARGE SCALE GENOMIC DNA]</scope>
    <source>
        <strain evidence="6">Rs-Y01</strain>
    </source>
</reference>
<dbReference type="InterPro" id="IPR005754">
    <property type="entry name" value="Sortase"/>
</dbReference>
<comment type="caution">
    <text evidence="5">The sequence shown here is derived from an EMBL/GenBank/DDBJ whole genome shotgun (WGS) entry which is preliminary data.</text>
</comment>
<accession>A0A224X0U7</accession>
<dbReference type="EMBL" id="BEDT01000003">
    <property type="protein sequence ID" value="GAX47838.1"/>
    <property type="molecule type" value="Genomic_DNA"/>
</dbReference>
<feature type="active site" description="Acyl-thioester intermediate" evidence="2">
    <location>
        <position position="232"/>
    </location>
</feature>
<keyword evidence="4" id="KW-0812">Transmembrane</keyword>
<dbReference type="OrthoDB" id="1648028at2"/>
<evidence type="ECO:0000256" key="4">
    <source>
        <dbReference type="SAM" id="Phobius"/>
    </source>
</evidence>
<dbReference type="InterPro" id="IPR023365">
    <property type="entry name" value="Sortase_dom-sf"/>
</dbReference>
<dbReference type="RefSeq" id="WP_094784878.1">
    <property type="nucleotide sequence ID" value="NZ_BEDT01000003.1"/>
</dbReference>
<dbReference type="Proteomes" id="UP000218689">
    <property type="component" value="Unassembled WGS sequence"/>
</dbReference>
<protein>
    <recommendedName>
        <fullName evidence="7">Sortase</fullName>
    </recommendedName>
</protein>
<proteinExistence type="predicted"/>
<evidence type="ECO:0000256" key="3">
    <source>
        <dbReference type="SAM" id="MobiDB-lite"/>
    </source>
</evidence>
<keyword evidence="4" id="KW-0472">Membrane</keyword>
<feature type="active site" description="Proton donor/acceptor" evidence="2">
    <location>
        <position position="144"/>
    </location>
</feature>
<evidence type="ECO:0000256" key="1">
    <source>
        <dbReference type="ARBA" id="ARBA00022801"/>
    </source>
</evidence>
<dbReference type="Gene3D" id="2.40.260.10">
    <property type="entry name" value="Sortase"/>
    <property type="match status" value="1"/>
</dbReference>
<evidence type="ECO:0000313" key="6">
    <source>
        <dbReference type="Proteomes" id="UP000218689"/>
    </source>
</evidence>
<keyword evidence="4" id="KW-1133">Transmembrane helix</keyword>
<gene>
    <name evidence="5" type="ORF">RsY01_1442</name>
</gene>
<evidence type="ECO:0008006" key="7">
    <source>
        <dbReference type="Google" id="ProtNLM"/>
    </source>
</evidence>
<dbReference type="AlphaFoldDB" id="A0A224X0U7"/>
<name>A0A224X0U7_9LACT</name>
<sequence length="253" mass="28444">MTERQLVRKNKNAKNRVSTLVLVLASLVMVSTIIFLVKNDTTQKTNPSLKTVRSDASVTHERQTSSKISDIVKNQRIPMQEEDLDFDESLDRIGQVIVDKVGMTLPIVKGRGKEDGTGFDKAIYACTNKKNQILGLNNYVLSAHSNHLSATDYFSPLLVYDDDSFDLTRSIEPDKLKLKMGDEIMIDQYSDQMRYRFKISNILMDDGQGNFLATYQAMGDKSGQAELTLYTCSDVVGEKRLVIQANFVAKQSL</sequence>
<feature type="transmembrane region" description="Helical" evidence="4">
    <location>
        <begin position="20"/>
        <end position="37"/>
    </location>
</feature>
<organism evidence="5 6">
    <name type="scientific">Pseudolactococcus reticulitermitis</name>
    <dbReference type="NCBI Taxonomy" id="2025039"/>
    <lineage>
        <taxon>Bacteria</taxon>
        <taxon>Bacillati</taxon>
        <taxon>Bacillota</taxon>
        <taxon>Bacilli</taxon>
        <taxon>Lactobacillales</taxon>
        <taxon>Streptococcaceae</taxon>
        <taxon>Pseudolactococcus</taxon>
    </lineage>
</organism>
<dbReference type="SUPFAM" id="SSF63817">
    <property type="entry name" value="Sortase"/>
    <property type="match status" value="1"/>
</dbReference>
<feature type="compositionally biased region" description="Polar residues" evidence="3">
    <location>
        <begin position="46"/>
        <end position="57"/>
    </location>
</feature>